<dbReference type="Proteomes" id="UP000053881">
    <property type="component" value="Unassembled WGS sequence"/>
</dbReference>
<dbReference type="EMBL" id="LGPB01000107">
    <property type="protein sequence ID" value="KRG11908.1"/>
    <property type="molecule type" value="Genomic_DNA"/>
</dbReference>
<evidence type="ECO:0000313" key="2">
    <source>
        <dbReference type="EMBL" id="KRG11908.1"/>
    </source>
</evidence>
<feature type="domain" description="Hemerythrin-like" evidence="1">
    <location>
        <begin position="16"/>
        <end position="136"/>
    </location>
</feature>
<dbReference type="Pfam" id="PF01814">
    <property type="entry name" value="Hemerythrin"/>
    <property type="match status" value="1"/>
</dbReference>
<reference evidence="2 4" key="2">
    <citation type="submission" date="2015-06" db="EMBL/GenBank/DDBJ databases">
        <title>Genome sequencing project of Bacillus galactosidilyticus PL133.</title>
        <authorList>
            <person name="Gaiero J."/>
            <person name="Nicol R."/>
            <person name="Habash M."/>
        </authorList>
    </citation>
    <scope>NUCLEOTIDE SEQUENCE [LARGE SCALE GENOMIC DNA]</scope>
    <source>
        <strain evidence="2 4">PL133</strain>
    </source>
</reference>
<organism evidence="2 4">
    <name type="scientific">Lederbergia galactosidilytica</name>
    <dbReference type="NCBI Taxonomy" id="217031"/>
    <lineage>
        <taxon>Bacteria</taxon>
        <taxon>Bacillati</taxon>
        <taxon>Bacillota</taxon>
        <taxon>Bacilli</taxon>
        <taxon>Bacillales</taxon>
        <taxon>Bacillaceae</taxon>
        <taxon>Lederbergia</taxon>
    </lineage>
</organism>
<name>A0A0Q9Y4K9_9BACI</name>
<evidence type="ECO:0000313" key="3">
    <source>
        <dbReference type="EMBL" id="OAK73908.1"/>
    </source>
</evidence>
<evidence type="ECO:0000313" key="4">
    <source>
        <dbReference type="Proteomes" id="UP000053881"/>
    </source>
</evidence>
<keyword evidence="5" id="KW-1185">Reference proteome</keyword>
<dbReference type="STRING" id="217031.ABB05_05630"/>
<protein>
    <recommendedName>
        <fullName evidence="1">Hemerythrin-like domain-containing protein</fullName>
    </recommendedName>
</protein>
<gene>
    <name evidence="3" type="ORF">ABB05_05630</name>
    <name evidence="2" type="ORF">ACA29_13545</name>
</gene>
<dbReference type="AlphaFoldDB" id="A0A0Q9Y4K9"/>
<dbReference type="Proteomes" id="UP000077881">
    <property type="component" value="Unassembled WGS sequence"/>
</dbReference>
<evidence type="ECO:0000259" key="1">
    <source>
        <dbReference type="Pfam" id="PF01814"/>
    </source>
</evidence>
<reference evidence="3 5" key="1">
    <citation type="submission" date="2015-05" db="EMBL/GenBank/DDBJ databases">
        <title>Comparison of genome.</title>
        <authorList>
            <person name="Zheng Z."/>
            <person name="Sun M."/>
        </authorList>
    </citation>
    <scope>NUCLEOTIDE SEQUENCE [LARGE SCALE GENOMIC DNA]</scope>
    <source>
        <strain evidence="3 5">G25-74</strain>
    </source>
</reference>
<dbReference type="Gene3D" id="1.20.120.520">
    <property type="entry name" value="nmb1532 protein domain like"/>
    <property type="match status" value="1"/>
</dbReference>
<proteinExistence type="predicted"/>
<evidence type="ECO:0000313" key="5">
    <source>
        <dbReference type="Proteomes" id="UP000077881"/>
    </source>
</evidence>
<accession>A0A0Q9Y4K9</accession>
<dbReference type="RefSeq" id="WP_057988541.1">
    <property type="nucleotide sequence ID" value="NZ_JAGGKH010000003.1"/>
</dbReference>
<dbReference type="PATRIC" id="fig|217031.4.peg.4521"/>
<dbReference type="OrthoDB" id="2678857at2"/>
<dbReference type="EMBL" id="LDJR01000028">
    <property type="protein sequence ID" value="OAK73908.1"/>
    <property type="molecule type" value="Genomic_DNA"/>
</dbReference>
<sequence length="142" mass="16538">MSGPSLRKLDAHRAIHDGAFMEAKSLTEVLTQLVKEKEDKKALAVADALIEHWEMRVITHADSEEEGFYKEVLEKDPEMRETINMLTRDHDILRILAKRVRGYLQEEAVTQEILDCFTSMLIVNEIHSRDEESKLLDYDHHH</sequence>
<comment type="caution">
    <text evidence="2">The sequence shown here is derived from an EMBL/GenBank/DDBJ whole genome shotgun (WGS) entry which is preliminary data.</text>
</comment>
<dbReference type="InterPro" id="IPR012312">
    <property type="entry name" value="Hemerythrin-like"/>
</dbReference>